<feature type="domain" description="Zinc-ribbon" evidence="2">
    <location>
        <begin position="3"/>
        <end position="24"/>
    </location>
</feature>
<accession>A0AAU7CY49</accession>
<feature type="transmembrane region" description="Helical" evidence="1">
    <location>
        <begin position="104"/>
        <end position="129"/>
    </location>
</feature>
<dbReference type="AlphaFoldDB" id="A0AAU7CY49"/>
<dbReference type="InterPro" id="IPR026870">
    <property type="entry name" value="Zinc_ribbon_dom"/>
</dbReference>
<dbReference type="RefSeq" id="WP_348267715.1">
    <property type="nucleotide sequence ID" value="NZ_CP121194.1"/>
</dbReference>
<feature type="transmembrane region" description="Helical" evidence="1">
    <location>
        <begin position="141"/>
        <end position="166"/>
    </location>
</feature>
<reference evidence="3" key="1">
    <citation type="submission" date="2023-03" db="EMBL/GenBank/DDBJ databases">
        <title>Edaphobacter sp.</title>
        <authorList>
            <person name="Huber K.J."/>
            <person name="Papendorf J."/>
            <person name="Pilke C."/>
            <person name="Bunk B."/>
            <person name="Sproeer C."/>
            <person name="Pester M."/>
        </authorList>
    </citation>
    <scope>NUCLEOTIDE SEQUENCE</scope>
    <source>
        <strain evidence="3">DSM 109919</strain>
    </source>
</reference>
<dbReference type="KEGG" id="epl:P4G45_00365"/>
<keyword evidence="1" id="KW-0812">Transmembrane</keyword>
<dbReference type="EMBL" id="CP121194">
    <property type="protein sequence ID" value="XBH10210.1"/>
    <property type="molecule type" value="Genomic_DNA"/>
</dbReference>
<evidence type="ECO:0000259" key="2">
    <source>
        <dbReference type="Pfam" id="PF13240"/>
    </source>
</evidence>
<gene>
    <name evidence="3" type="ORF">P4G45_00365</name>
</gene>
<keyword evidence="1" id="KW-0472">Membrane</keyword>
<sequence length="184" mass="19920">MICQTCGNQVTAEVRFCPQCGAPVVVAAAPVPPPPIPPAYPPPYPPVYATRAPRVQRNLQMLGILWCAFGGYRIITGLIGIFIMRVITFRSFGDWGWGGPFHGAPWMVALLPLIAVVSVVTAFLAFLVGFSLLRRKPWGRVLGIVVAILALLKFPIGTALGIYTLWVLAPAESGMEYEAIADRT</sequence>
<dbReference type="Pfam" id="PF13240">
    <property type="entry name" value="Zn_Ribbon_1"/>
    <property type="match status" value="1"/>
</dbReference>
<keyword evidence="1" id="KW-1133">Transmembrane helix</keyword>
<evidence type="ECO:0000313" key="3">
    <source>
        <dbReference type="EMBL" id="XBH10210.1"/>
    </source>
</evidence>
<name>A0AAU7CY49_9BACT</name>
<protein>
    <submittedName>
        <fullName evidence="3">Zinc ribbon domain-containing protein</fullName>
    </submittedName>
</protein>
<organism evidence="3">
    <name type="scientific">Edaphobacter paludis</name>
    <dbReference type="NCBI Taxonomy" id="3035702"/>
    <lineage>
        <taxon>Bacteria</taxon>
        <taxon>Pseudomonadati</taxon>
        <taxon>Acidobacteriota</taxon>
        <taxon>Terriglobia</taxon>
        <taxon>Terriglobales</taxon>
        <taxon>Acidobacteriaceae</taxon>
        <taxon>Edaphobacter</taxon>
    </lineage>
</organism>
<evidence type="ECO:0000256" key="1">
    <source>
        <dbReference type="SAM" id="Phobius"/>
    </source>
</evidence>
<proteinExistence type="predicted"/>
<feature type="transmembrane region" description="Helical" evidence="1">
    <location>
        <begin position="61"/>
        <end position="84"/>
    </location>
</feature>